<evidence type="ECO:0000313" key="1">
    <source>
        <dbReference type="EMBL" id="CAM9664578.1"/>
    </source>
</evidence>
<reference evidence="1" key="1">
    <citation type="submission" date="2023-05" db="EMBL/GenBank/DDBJ databases">
        <authorList>
            <consortium name="ELIXIR-Norway"/>
        </authorList>
    </citation>
    <scope>NUCLEOTIDE SEQUENCE</scope>
</reference>
<feature type="non-terminal residue" evidence="1">
    <location>
        <position position="1"/>
    </location>
</feature>
<gene>
    <name evidence="1" type="ORF">MRATA1EN22A_LOCUS5696</name>
</gene>
<reference evidence="1" key="2">
    <citation type="submission" date="2025-03" db="EMBL/GenBank/DDBJ databases">
        <authorList>
            <consortium name="ELIXIR-Norway"/>
            <consortium name="Elixir Norway"/>
        </authorList>
    </citation>
    <scope>NUCLEOTIDE SEQUENCE</scope>
</reference>
<name>A0AC59YFU6_RANTA</name>
<accession>A0AC59YFU6</accession>
<dbReference type="EMBL" id="OX596099">
    <property type="protein sequence ID" value="CAM9664578.1"/>
    <property type="molecule type" value="Genomic_DNA"/>
</dbReference>
<sequence length="52" mass="5750">APTGQCPEQCDAWAPAHGKISKSSEVFHEQHQCFSRADRDDNEVDIHLGPTC</sequence>
<feature type="non-terminal residue" evidence="1">
    <location>
        <position position="52"/>
    </location>
</feature>
<organism evidence="1 2">
    <name type="scientific">Rangifer tarandus platyrhynchus</name>
    <name type="common">Svalbard reindeer</name>
    <dbReference type="NCBI Taxonomy" id="3082113"/>
    <lineage>
        <taxon>Eukaryota</taxon>
        <taxon>Metazoa</taxon>
        <taxon>Chordata</taxon>
        <taxon>Craniata</taxon>
        <taxon>Vertebrata</taxon>
        <taxon>Euteleostomi</taxon>
        <taxon>Mammalia</taxon>
        <taxon>Eutheria</taxon>
        <taxon>Laurasiatheria</taxon>
        <taxon>Artiodactyla</taxon>
        <taxon>Ruminantia</taxon>
        <taxon>Pecora</taxon>
        <taxon>Cervidae</taxon>
        <taxon>Odocoileinae</taxon>
        <taxon>Rangifer</taxon>
    </lineage>
</organism>
<proteinExistence type="predicted"/>
<protein>
    <submittedName>
        <fullName evidence="1">Uncharacterized protein</fullName>
    </submittedName>
</protein>
<dbReference type="Proteomes" id="UP001162501">
    <property type="component" value="Chromosome 15"/>
</dbReference>
<evidence type="ECO:0000313" key="2">
    <source>
        <dbReference type="Proteomes" id="UP001162501"/>
    </source>
</evidence>